<name>A0ABX8E7R6_9SPHN</name>
<dbReference type="Proteomes" id="UP000677126">
    <property type="component" value="Chromosome"/>
</dbReference>
<feature type="region of interest" description="Disordered" evidence="1">
    <location>
        <begin position="107"/>
        <end position="144"/>
    </location>
</feature>
<keyword evidence="3" id="KW-1185">Reference proteome</keyword>
<dbReference type="EMBL" id="CP054856">
    <property type="protein sequence ID" value="QVM85173.1"/>
    <property type="molecule type" value="Genomic_DNA"/>
</dbReference>
<gene>
    <name evidence="2" type="ORF">HT578_17050</name>
</gene>
<protein>
    <submittedName>
        <fullName evidence="2">Uncharacterized protein</fullName>
    </submittedName>
</protein>
<dbReference type="RefSeq" id="WP_213500830.1">
    <property type="nucleotide sequence ID" value="NZ_CP054856.1"/>
</dbReference>
<reference evidence="2 3" key="1">
    <citation type="journal article" date="2021" name="Int. J. Syst. Evol. Microbiol.">
        <title>Novosphingobium decolorationis sp. nov., an aniline blue-decolourizing bacterium isolated from East Pacific sediment.</title>
        <authorList>
            <person name="Chen X."/>
            <person name="Dong B."/>
            <person name="Chen T."/>
            <person name="Ren N."/>
            <person name="Wang J."/>
            <person name="Xu Y."/>
            <person name="Yang J."/>
            <person name="Zhu S."/>
            <person name="Chen J."/>
        </authorList>
    </citation>
    <scope>NUCLEOTIDE SEQUENCE [LARGE SCALE GENOMIC DNA]</scope>
    <source>
        <strain evidence="2 3">502str22</strain>
    </source>
</reference>
<evidence type="ECO:0000313" key="3">
    <source>
        <dbReference type="Proteomes" id="UP000677126"/>
    </source>
</evidence>
<organism evidence="2 3">
    <name type="scientific">Novosphingobium decolorationis</name>
    <dbReference type="NCBI Taxonomy" id="2698673"/>
    <lineage>
        <taxon>Bacteria</taxon>
        <taxon>Pseudomonadati</taxon>
        <taxon>Pseudomonadota</taxon>
        <taxon>Alphaproteobacteria</taxon>
        <taxon>Sphingomonadales</taxon>
        <taxon>Sphingomonadaceae</taxon>
        <taxon>Novosphingobium</taxon>
    </lineage>
</organism>
<evidence type="ECO:0000313" key="2">
    <source>
        <dbReference type="EMBL" id="QVM85173.1"/>
    </source>
</evidence>
<accession>A0ABX8E7R6</accession>
<proteinExistence type="predicted"/>
<evidence type="ECO:0000256" key="1">
    <source>
        <dbReference type="SAM" id="MobiDB-lite"/>
    </source>
</evidence>
<sequence>MIDINFLSRRQAIAEWRDRQYFAAVQIINGAGMVARSAFDGQIVDADLGQSLWDPAAFVDNRIDALMREAIAARLHGFLGQAADELRALDESLASLAQALAGSGDALIMPQAPMPSDTPVSGEPAPQASGPKPSNGDQSAPSKGITRRFGKVRGFVSDNTLIHKALRLRDRAAEGVSHAADSVSRSLQDSTGLYSRLRRLAQERVAGVWMGDTRSASQQMPFKLQLIALIEDTAHEARSMTL</sequence>